<evidence type="ECO:0000313" key="1">
    <source>
        <dbReference type="EMBL" id="PWA80718.1"/>
    </source>
</evidence>
<gene>
    <name evidence="1" type="ORF">CTI12_AA186500</name>
</gene>
<dbReference type="EMBL" id="PKPP01001683">
    <property type="protein sequence ID" value="PWA80718.1"/>
    <property type="molecule type" value="Genomic_DNA"/>
</dbReference>
<evidence type="ECO:0008006" key="3">
    <source>
        <dbReference type="Google" id="ProtNLM"/>
    </source>
</evidence>
<reference evidence="1 2" key="1">
    <citation type="journal article" date="2018" name="Mol. Plant">
        <title>The genome of Artemisia annua provides insight into the evolution of Asteraceae family and artemisinin biosynthesis.</title>
        <authorList>
            <person name="Shen Q."/>
            <person name="Zhang L."/>
            <person name="Liao Z."/>
            <person name="Wang S."/>
            <person name="Yan T."/>
            <person name="Shi P."/>
            <person name="Liu M."/>
            <person name="Fu X."/>
            <person name="Pan Q."/>
            <person name="Wang Y."/>
            <person name="Lv Z."/>
            <person name="Lu X."/>
            <person name="Zhang F."/>
            <person name="Jiang W."/>
            <person name="Ma Y."/>
            <person name="Chen M."/>
            <person name="Hao X."/>
            <person name="Li L."/>
            <person name="Tang Y."/>
            <person name="Lv G."/>
            <person name="Zhou Y."/>
            <person name="Sun X."/>
            <person name="Brodelius P.E."/>
            <person name="Rose J.K.C."/>
            <person name="Tang K."/>
        </authorList>
    </citation>
    <scope>NUCLEOTIDE SEQUENCE [LARGE SCALE GENOMIC DNA]</scope>
    <source>
        <strain evidence="2">cv. Huhao1</strain>
        <tissue evidence="1">Leaf</tissue>
    </source>
</reference>
<evidence type="ECO:0000313" key="2">
    <source>
        <dbReference type="Proteomes" id="UP000245207"/>
    </source>
</evidence>
<name>A0A2U1P4N7_ARTAN</name>
<proteinExistence type="predicted"/>
<protein>
    <recommendedName>
        <fullName evidence="3">Reverse transcriptase domain-containing protein</fullName>
    </recommendedName>
</protein>
<accession>A0A2U1P4N7</accession>
<sequence length="134" mass="14930">MENMPPPPICASCGKNHSGVCRKTSGACYGCGSTDHKVKDYPKQNQTALANYIKIPPTSGRVYSTTRDQAAKASEIEPQILNELEMLDVELCIRDYDGYWASLKIESDLILRMKEAQKDDGELWAVDNPSPYDQ</sequence>
<keyword evidence="2" id="KW-1185">Reference proteome</keyword>
<organism evidence="1 2">
    <name type="scientific">Artemisia annua</name>
    <name type="common">Sweet wormwood</name>
    <dbReference type="NCBI Taxonomy" id="35608"/>
    <lineage>
        <taxon>Eukaryota</taxon>
        <taxon>Viridiplantae</taxon>
        <taxon>Streptophyta</taxon>
        <taxon>Embryophyta</taxon>
        <taxon>Tracheophyta</taxon>
        <taxon>Spermatophyta</taxon>
        <taxon>Magnoliopsida</taxon>
        <taxon>eudicotyledons</taxon>
        <taxon>Gunneridae</taxon>
        <taxon>Pentapetalae</taxon>
        <taxon>asterids</taxon>
        <taxon>campanulids</taxon>
        <taxon>Asterales</taxon>
        <taxon>Asteraceae</taxon>
        <taxon>Asteroideae</taxon>
        <taxon>Anthemideae</taxon>
        <taxon>Artemisiinae</taxon>
        <taxon>Artemisia</taxon>
    </lineage>
</organism>
<comment type="caution">
    <text evidence="1">The sequence shown here is derived from an EMBL/GenBank/DDBJ whole genome shotgun (WGS) entry which is preliminary data.</text>
</comment>
<dbReference type="AlphaFoldDB" id="A0A2U1P4N7"/>
<dbReference type="OrthoDB" id="1751572at2759"/>
<dbReference type="Proteomes" id="UP000245207">
    <property type="component" value="Unassembled WGS sequence"/>
</dbReference>